<dbReference type="SUPFAM" id="SSF57903">
    <property type="entry name" value="FYVE/PHD zinc finger"/>
    <property type="match status" value="1"/>
</dbReference>
<accession>A0A078HZW2</accession>
<evidence type="ECO:0000256" key="4">
    <source>
        <dbReference type="SAM" id="MobiDB-lite"/>
    </source>
</evidence>
<dbReference type="GO" id="GO:0070676">
    <property type="term" value="P:intralumenal vesicle formation"/>
    <property type="evidence" value="ECO:0000318"/>
    <property type="project" value="GO_Central"/>
</dbReference>
<feature type="domain" description="FYVE zinc finger" evidence="5">
    <location>
        <begin position="320"/>
        <end position="382"/>
    </location>
</feature>
<feature type="compositionally biased region" description="Basic and acidic residues" evidence="4">
    <location>
        <begin position="30"/>
        <end position="41"/>
    </location>
</feature>
<dbReference type="GO" id="GO:0036258">
    <property type="term" value="P:multivesicular body assembly"/>
    <property type="evidence" value="ECO:0000318"/>
    <property type="project" value="GO_Central"/>
</dbReference>
<feature type="compositionally biased region" description="Pro residues" evidence="4">
    <location>
        <begin position="43"/>
        <end position="56"/>
    </location>
</feature>
<keyword evidence="1" id="KW-0479">Metal-binding</keyword>
<dbReference type="PANTHER" id="PTHR46977:SF6">
    <property type="entry name" value="(RAPE) HYPOTHETICAL PROTEIN"/>
    <property type="match status" value="1"/>
</dbReference>
<evidence type="ECO:0000259" key="5">
    <source>
        <dbReference type="SMART" id="SM00064"/>
    </source>
</evidence>
<evidence type="ECO:0000256" key="1">
    <source>
        <dbReference type="ARBA" id="ARBA00022723"/>
    </source>
</evidence>
<dbReference type="OMA" id="QAKEIWG"/>
<feature type="compositionally biased region" description="Low complexity" evidence="4">
    <location>
        <begin position="1"/>
        <end position="29"/>
    </location>
</feature>
<feature type="region of interest" description="Disordered" evidence="4">
    <location>
        <begin position="434"/>
        <end position="460"/>
    </location>
</feature>
<dbReference type="GO" id="GO:0031902">
    <property type="term" value="C:late endosome membrane"/>
    <property type="evidence" value="ECO:0000318"/>
    <property type="project" value="GO_Central"/>
</dbReference>
<feature type="compositionally biased region" description="Polar residues" evidence="4">
    <location>
        <begin position="58"/>
        <end position="72"/>
    </location>
</feature>
<evidence type="ECO:0000256" key="2">
    <source>
        <dbReference type="ARBA" id="ARBA00022771"/>
    </source>
</evidence>
<reference evidence="6 7" key="1">
    <citation type="journal article" date="2014" name="Science">
        <title>Plant genetics. Early allopolyploid evolution in the post-Neolithic Brassica napus oilseed genome.</title>
        <authorList>
            <person name="Chalhoub B."/>
            <person name="Denoeud F."/>
            <person name="Liu S."/>
            <person name="Parkin I.A."/>
            <person name="Tang H."/>
            <person name="Wang X."/>
            <person name="Chiquet J."/>
            <person name="Belcram H."/>
            <person name="Tong C."/>
            <person name="Samans B."/>
            <person name="Correa M."/>
            <person name="Da Silva C."/>
            <person name="Just J."/>
            <person name="Falentin C."/>
            <person name="Koh C.S."/>
            <person name="Le Clainche I."/>
            <person name="Bernard M."/>
            <person name="Bento P."/>
            <person name="Noel B."/>
            <person name="Labadie K."/>
            <person name="Alberti A."/>
            <person name="Charles M."/>
            <person name="Arnaud D."/>
            <person name="Guo H."/>
            <person name="Daviaud C."/>
            <person name="Alamery S."/>
            <person name="Jabbari K."/>
            <person name="Zhao M."/>
            <person name="Edger P.P."/>
            <person name="Chelaifa H."/>
            <person name="Tack D."/>
            <person name="Lassalle G."/>
            <person name="Mestiri I."/>
            <person name="Schnel N."/>
            <person name="Le Paslier M.C."/>
            <person name="Fan G."/>
            <person name="Renault V."/>
            <person name="Bayer P.E."/>
            <person name="Golicz A.A."/>
            <person name="Manoli S."/>
            <person name="Lee T.H."/>
            <person name="Thi V.H."/>
            <person name="Chalabi S."/>
            <person name="Hu Q."/>
            <person name="Fan C."/>
            <person name="Tollenaere R."/>
            <person name="Lu Y."/>
            <person name="Battail C."/>
            <person name="Shen J."/>
            <person name="Sidebottom C.H."/>
            <person name="Wang X."/>
            <person name="Canaguier A."/>
            <person name="Chauveau A."/>
            <person name="Berard A."/>
            <person name="Deniot G."/>
            <person name="Guan M."/>
            <person name="Liu Z."/>
            <person name="Sun F."/>
            <person name="Lim Y.P."/>
            <person name="Lyons E."/>
            <person name="Town C.D."/>
            <person name="Bancroft I."/>
            <person name="Wang X."/>
            <person name="Meng J."/>
            <person name="Ma J."/>
            <person name="Pires J.C."/>
            <person name="King G.J."/>
            <person name="Brunel D."/>
            <person name="Delourme R."/>
            <person name="Renard M."/>
            <person name="Aury J.M."/>
            <person name="Adams K.L."/>
            <person name="Batley J."/>
            <person name="Snowdon R.J."/>
            <person name="Tost J."/>
            <person name="Edwards D."/>
            <person name="Zhou Y."/>
            <person name="Hua W."/>
            <person name="Sharpe A.G."/>
            <person name="Paterson A.H."/>
            <person name="Guan C."/>
            <person name="Wincker P."/>
        </authorList>
    </citation>
    <scope>NUCLEOTIDE SEQUENCE [LARGE SCALE GENOMIC DNA]</scope>
    <source>
        <strain evidence="7">cv. Darmor-bzh</strain>
    </source>
</reference>
<dbReference type="SMART" id="SM00064">
    <property type="entry name" value="FYVE"/>
    <property type="match status" value="1"/>
</dbReference>
<dbReference type="PANTHER" id="PTHR46977">
    <property type="entry name" value="PROTEIN FREE1"/>
    <property type="match status" value="1"/>
</dbReference>
<gene>
    <name evidence="6" type="primary">BnaC07g14790D</name>
    <name evidence="6" type="ORF">GSBRNA2T00076624001</name>
</gene>
<dbReference type="InterPro" id="IPR000306">
    <property type="entry name" value="Znf_FYVE"/>
</dbReference>
<sequence>MQEGDYSSYYHHQYPQYPNASPNPNPNQSEHLRVCFGDHHAPPSAPAAQPPPPSPPATSLNPNSYSAFNQPPTYHPPVSPYGSLTPYQQSATPPMYYPPFDQHQTSAYPPLSSAPAPNPNPPQYSSSLYSAPPYTGGGSSIPPSYEKPYDKGGADRIIYTENDLRAEVTPPSFDDSYGDGVFAYSGGKVDPYGSPRGTAPKSSNSTLFDDYGRSISLSSGRDSSAGSNLLRSSELSPRLMCRKIGLDGLRMLDPSTSPTLRIYLLENITRCELFGLKTPVNIEAKRIRLQSNSYTTNTLLDTVTAAMFQAKEIWGSSRPPVSAKLVPDEAVSKCTLCGSDFGAFNLRHHCRNCGDDCSQPLTAEENAPQIRVFDRCMAEVSQRLSYAKESASRNVSVQSYGDLARKLLVLGSKSVTKESMSESPLLGSKTVTTKLTSKSPQNTTTDKSEYDDQNTDEPSSVITQLPHMHAVWSLRSDRAWLELGRYIATERDLFRNVDTTLVHAFSSTLRCYLPKTVANPFHVSRHSKSSIKLYGKNRRKFVLYRKKS</sequence>
<dbReference type="GO" id="GO:0008270">
    <property type="term" value="F:zinc ion binding"/>
    <property type="evidence" value="ECO:0007669"/>
    <property type="project" value="UniProtKB-KW"/>
</dbReference>
<protein>
    <submittedName>
        <fullName evidence="6">BnaC07g14790D protein</fullName>
    </submittedName>
</protein>
<dbReference type="InterPro" id="IPR011011">
    <property type="entry name" value="Znf_FYVE_PHD"/>
</dbReference>
<name>A0A078HZW2_BRANA</name>
<dbReference type="Gene3D" id="3.30.40.10">
    <property type="entry name" value="Zinc/RING finger domain, C3HC4 (zinc finger)"/>
    <property type="match status" value="1"/>
</dbReference>
<organism evidence="6 7">
    <name type="scientific">Brassica napus</name>
    <name type="common">Rape</name>
    <dbReference type="NCBI Taxonomy" id="3708"/>
    <lineage>
        <taxon>Eukaryota</taxon>
        <taxon>Viridiplantae</taxon>
        <taxon>Streptophyta</taxon>
        <taxon>Embryophyta</taxon>
        <taxon>Tracheophyta</taxon>
        <taxon>Spermatophyta</taxon>
        <taxon>Magnoliopsida</taxon>
        <taxon>eudicotyledons</taxon>
        <taxon>Gunneridae</taxon>
        <taxon>Pentapetalae</taxon>
        <taxon>rosids</taxon>
        <taxon>malvids</taxon>
        <taxon>Brassicales</taxon>
        <taxon>Brassicaceae</taxon>
        <taxon>Brassiceae</taxon>
        <taxon>Brassica</taxon>
    </lineage>
</organism>
<dbReference type="Pfam" id="PF01363">
    <property type="entry name" value="FYVE"/>
    <property type="match status" value="1"/>
</dbReference>
<evidence type="ECO:0000313" key="7">
    <source>
        <dbReference type="Proteomes" id="UP000028999"/>
    </source>
</evidence>
<dbReference type="GO" id="GO:0000813">
    <property type="term" value="C:ESCRT I complex"/>
    <property type="evidence" value="ECO:0000318"/>
    <property type="project" value="GO_Central"/>
</dbReference>
<feature type="region of interest" description="Disordered" evidence="4">
    <location>
        <begin position="1"/>
        <end position="149"/>
    </location>
</feature>
<dbReference type="InterPro" id="IPR013083">
    <property type="entry name" value="Znf_RING/FYVE/PHD"/>
</dbReference>
<dbReference type="AlphaFoldDB" id="A0A078HZW2"/>
<keyword evidence="7" id="KW-1185">Reference proteome</keyword>
<evidence type="ECO:0000313" key="6">
    <source>
        <dbReference type="EMBL" id="CDY43412.1"/>
    </source>
</evidence>
<dbReference type="Gramene" id="CDY43412">
    <property type="protein sequence ID" value="CDY43412"/>
    <property type="gene ID" value="GSBRNA2T00076624001"/>
</dbReference>
<keyword evidence="2" id="KW-0863">Zinc-finger</keyword>
<dbReference type="InterPro" id="IPR045893">
    <property type="entry name" value="FREE1"/>
</dbReference>
<dbReference type="PaxDb" id="3708-A0A078HZW2"/>
<dbReference type="Proteomes" id="UP000028999">
    <property type="component" value="Unassembled WGS sequence"/>
</dbReference>
<dbReference type="GO" id="GO:0043130">
    <property type="term" value="F:ubiquitin binding"/>
    <property type="evidence" value="ECO:0000318"/>
    <property type="project" value="GO_Central"/>
</dbReference>
<dbReference type="STRING" id="3708.A0A078HZW2"/>
<evidence type="ECO:0000256" key="3">
    <source>
        <dbReference type="ARBA" id="ARBA00022833"/>
    </source>
</evidence>
<feature type="compositionally biased region" description="Low complexity" evidence="4">
    <location>
        <begin position="106"/>
        <end position="115"/>
    </location>
</feature>
<keyword evidence="3" id="KW-0862">Zinc</keyword>
<proteinExistence type="predicted"/>
<dbReference type="EMBL" id="LK032556">
    <property type="protein sequence ID" value="CDY43412.1"/>
    <property type="molecule type" value="Genomic_DNA"/>
</dbReference>